<dbReference type="Gene3D" id="3.30.70.1060">
    <property type="entry name" value="Dimeric alpha+beta barrel"/>
    <property type="match status" value="1"/>
</dbReference>
<protein>
    <submittedName>
        <fullName evidence="3">YciI family protein</fullName>
    </submittedName>
</protein>
<comment type="caution">
    <text evidence="3">The sequence shown here is derived from an EMBL/GenBank/DDBJ whole genome shotgun (WGS) entry which is preliminary data.</text>
</comment>
<evidence type="ECO:0000313" key="3">
    <source>
        <dbReference type="EMBL" id="MDV6263130.1"/>
    </source>
</evidence>
<dbReference type="SUPFAM" id="SSF54909">
    <property type="entry name" value="Dimeric alpha+beta barrel"/>
    <property type="match status" value="1"/>
</dbReference>
<sequence length="120" mass="12495">MSQYAILIYEDPAFYANISPEAWPAVIDAHSKFVEQVFALGGSLVGGQALAPPTTATSIKGGATVTDGPFVETKEALNGIYVVEARDLDHAVEIAKLCPAPAPGGGVEVRPVVDPTTNPF</sequence>
<dbReference type="InterPro" id="IPR005545">
    <property type="entry name" value="YCII"/>
</dbReference>
<dbReference type="EMBL" id="JAWLJX010000005">
    <property type="protein sequence ID" value="MDV6263130.1"/>
    <property type="molecule type" value="Genomic_DNA"/>
</dbReference>
<evidence type="ECO:0000256" key="1">
    <source>
        <dbReference type="ARBA" id="ARBA00007689"/>
    </source>
</evidence>
<dbReference type="InterPro" id="IPR011008">
    <property type="entry name" value="Dimeric_a/b-barrel"/>
</dbReference>
<name>A0ABU4BG22_9NOCA</name>
<gene>
    <name evidence="3" type="ORF">R3P96_17470</name>
</gene>
<dbReference type="RefSeq" id="WP_283274940.1">
    <property type="nucleotide sequence ID" value="NZ_JAWLJX010000005.1"/>
</dbReference>
<dbReference type="Proteomes" id="UP001185755">
    <property type="component" value="Unassembled WGS sequence"/>
</dbReference>
<keyword evidence="4" id="KW-1185">Reference proteome</keyword>
<evidence type="ECO:0000259" key="2">
    <source>
        <dbReference type="Pfam" id="PF03795"/>
    </source>
</evidence>
<dbReference type="PANTHER" id="PTHR35174:SF3">
    <property type="entry name" value="BLL7171 PROTEIN"/>
    <property type="match status" value="1"/>
</dbReference>
<organism evidence="3 4">
    <name type="scientific">Rhodococcoides yunnanense</name>
    <dbReference type="NCBI Taxonomy" id="278209"/>
    <lineage>
        <taxon>Bacteria</taxon>
        <taxon>Bacillati</taxon>
        <taxon>Actinomycetota</taxon>
        <taxon>Actinomycetes</taxon>
        <taxon>Mycobacteriales</taxon>
        <taxon>Nocardiaceae</taxon>
        <taxon>Rhodococcoides</taxon>
    </lineage>
</organism>
<proteinExistence type="inferred from homology"/>
<comment type="similarity">
    <text evidence="1">Belongs to the YciI family.</text>
</comment>
<feature type="domain" description="YCII-related" evidence="2">
    <location>
        <begin position="3"/>
        <end position="114"/>
    </location>
</feature>
<dbReference type="Pfam" id="PF03795">
    <property type="entry name" value="YCII"/>
    <property type="match status" value="1"/>
</dbReference>
<accession>A0ABU4BG22</accession>
<dbReference type="PANTHER" id="PTHR35174">
    <property type="entry name" value="BLL7171 PROTEIN-RELATED"/>
    <property type="match status" value="1"/>
</dbReference>
<evidence type="ECO:0000313" key="4">
    <source>
        <dbReference type="Proteomes" id="UP001185755"/>
    </source>
</evidence>
<reference evidence="3 4" key="1">
    <citation type="submission" date="2023-10" db="EMBL/GenBank/DDBJ databases">
        <title>Development of a sustainable strategy for remediation of hydrocarbon-contaminated territories based on the waste exchange concept.</title>
        <authorList>
            <person name="Krivoruchko A."/>
        </authorList>
    </citation>
    <scope>NUCLEOTIDE SEQUENCE [LARGE SCALE GENOMIC DNA]</scope>
    <source>
        <strain evidence="3 4">IEGM 1323</strain>
    </source>
</reference>